<dbReference type="FunFam" id="1.25.70.10:FF:000001">
    <property type="entry name" value="Mitochondrial transcription termination factor-like"/>
    <property type="match status" value="1"/>
</dbReference>
<dbReference type="InParanoid" id="A0A068TSD6"/>
<evidence type="ECO:0000313" key="4">
    <source>
        <dbReference type="EMBL" id="CDO98889.1"/>
    </source>
</evidence>
<keyword evidence="2" id="KW-0806">Transcription termination</keyword>
<dbReference type="Proteomes" id="UP000295252">
    <property type="component" value="Chromosome V"/>
</dbReference>
<dbReference type="Pfam" id="PF02536">
    <property type="entry name" value="mTERF"/>
    <property type="match status" value="1"/>
</dbReference>
<gene>
    <name evidence="4" type="ORF">GSCOC_T00025843001</name>
</gene>
<keyword evidence="3" id="KW-0809">Transit peptide</keyword>
<keyword evidence="2" id="KW-0805">Transcription regulation</keyword>
<dbReference type="SMART" id="SM00733">
    <property type="entry name" value="Mterf"/>
    <property type="match status" value="6"/>
</dbReference>
<evidence type="ECO:0000256" key="2">
    <source>
        <dbReference type="ARBA" id="ARBA00022472"/>
    </source>
</evidence>
<dbReference type="PANTHER" id="PTHR13068:SF166">
    <property type="entry name" value="TRANSCRIPTION TERMINATION FACTOR MTERF15, MITOCHONDRIAL-LIKE"/>
    <property type="match status" value="1"/>
</dbReference>
<evidence type="ECO:0000256" key="1">
    <source>
        <dbReference type="ARBA" id="ARBA00007692"/>
    </source>
</evidence>
<dbReference type="GO" id="GO:0006353">
    <property type="term" value="P:DNA-templated transcription termination"/>
    <property type="evidence" value="ECO:0007669"/>
    <property type="project" value="UniProtKB-KW"/>
</dbReference>
<name>A0A068TSD6_COFCA</name>
<keyword evidence="5" id="KW-1185">Reference proteome</keyword>
<dbReference type="InterPro" id="IPR003690">
    <property type="entry name" value="MTERF"/>
</dbReference>
<dbReference type="Gene3D" id="1.25.70.10">
    <property type="entry name" value="Transcription termination factor 3, mitochondrial"/>
    <property type="match status" value="1"/>
</dbReference>
<comment type="similarity">
    <text evidence="1">Belongs to the mTERF family.</text>
</comment>
<evidence type="ECO:0000256" key="3">
    <source>
        <dbReference type="ARBA" id="ARBA00022946"/>
    </source>
</evidence>
<dbReference type="InterPro" id="IPR038538">
    <property type="entry name" value="MTERF_sf"/>
</dbReference>
<dbReference type="Gramene" id="CDO98889">
    <property type="protein sequence ID" value="CDO98889"/>
    <property type="gene ID" value="GSCOC_T00025843001"/>
</dbReference>
<dbReference type="PANTHER" id="PTHR13068">
    <property type="entry name" value="CGI-12 PROTEIN-RELATED"/>
    <property type="match status" value="1"/>
</dbReference>
<dbReference type="PhylomeDB" id="A0A068TSD6"/>
<protein>
    <submittedName>
        <fullName evidence="4">Uncharacterized protein</fullName>
    </submittedName>
</protein>
<evidence type="ECO:0000313" key="5">
    <source>
        <dbReference type="Proteomes" id="UP000295252"/>
    </source>
</evidence>
<keyword evidence="2" id="KW-0804">Transcription</keyword>
<organism evidence="4 5">
    <name type="scientific">Coffea canephora</name>
    <name type="common">Robusta coffee</name>
    <dbReference type="NCBI Taxonomy" id="49390"/>
    <lineage>
        <taxon>Eukaryota</taxon>
        <taxon>Viridiplantae</taxon>
        <taxon>Streptophyta</taxon>
        <taxon>Embryophyta</taxon>
        <taxon>Tracheophyta</taxon>
        <taxon>Spermatophyta</taxon>
        <taxon>Magnoliopsida</taxon>
        <taxon>eudicotyledons</taxon>
        <taxon>Gunneridae</taxon>
        <taxon>Pentapetalae</taxon>
        <taxon>asterids</taxon>
        <taxon>lamiids</taxon>
        <taxon>Gentianales</taxon>
        <taxon>Rubiaceae</taxon>
        <taxon>Ixoroideae</taxon>
        <taxon>Gardenieae complex</taxon>
        <taxon>Bertiereae - Coffeeae clade</taxon>
        <taxon>Coffeeae</taxon>
        <taxon>Coffea</taxon>
    </lineage>
</organism>
<dbReference type="AlphaFoldDB" id="A0A068TSD6"/>
<dbReference type="OrthoDB" id="637682at2759"/>
<reference evidence="5" key="1">
    <citation type="journal article" date="2014" name="Science">
        <title>The coffee genome provides insight into the convergent evolution of caffeine biosynthesis.</title>
        <authorList>
            <person name="Denoeud F."/>
            <person name="Carretero-Paulet L."/>
            <person name="Dereeper A."/>
            <person name="Droc G."/>
            <person name="Guyot R."/>
            <person name="Pietrella M."/>
            <person name="Zheng C."/>
            <person name="Alberti A."/>
            <person name="Anthony F."/>
            <person name="Aprea G."/>
            <person name="Aury J.M."/>
            <person name="Bento P."/>
            <person name="Bernard M."/>
            <person name="Bocs S."/>
            <person name="Campa C."/>
            <person name="Cenci A."/>
            <person name="Combes M.C."/>
            <person name="Crouzillat D."/>
            <person name="Da Silva C."/>
            <person name="Daddiego L."/>
            <person name="De Bellis F."/>
            <person name="Dussert S."/>
            <person name="Garsmeur O."/>
            <person name="Gayraud T."/>
            <person name="Guignon V."/>
            <person name="Jahn K."/>
            <person name="Jamilloux V."/>
            <person name="Joet T."/>
            <person name="Labadie K."/>
            <person name="Lan T."/>
            <person name="Leclercq J."/>
            <person name="Lepelley M."/>
            <person name="Leroy T."/>
            <person name="Li L.T."/>
            <person name="Librado P."/>
            <person name="Lopez L."/>
            <person name="Munoz A."/>
            <person name="Noel B."/>
            <person name="Pallavicini A."/>
            <person name="Perrotta G."/>
            <person name="Poncet V."/>
            <person name="Pot D."/>
            <person name="Priyono X."/>
            <person name="Rigoreau M."/>
            <person name="Rouard M."/>
            <person name="Rozas J."/>
            <person name="Tranchant-Dubreuil C."/>
            <person name="VanBuren R."/>
            <person name="Zhang Q."/>
            <person name="Andrade A.C."/>
            <person name="Argout X."/>
            <person name="Bertrand B."/>
            <person name="de Kochko A."/>
            <person name="Graziosi G."/>
            <person name="Henry R.J."/>
            <person name="Jayarama X."/>
            <person name="Ming R."/>
            <person name="Nagai C."/>
            <person name="Rounsley S."/>
            <person name="Sankoff D."/>
            <person name="Giuliano G."/>
            <person name="Albert V.A."/>
            <person name="Wincker P."/>
            <person name="Lashermes P."/>
        </authorList>
    </citation>
    <scope>NUCLEOTIDE SEQUENCE [LARGE SCALE GENOMIC DNA]</scope>
    <source>
        <strain evidence="5">cv. DH200-94</strain>
    </source>
</reference>
<proteinExistence type="inferred from homology"/>
<dbReference type="EMBL" id="HG739087">
    <property type="protein sequence ID" value="CDO98889.1"/>
    <property type="molecule type" value="Genomic_DNA"/>
</dbReference>
<dbReference type="OMA" id="RASNYVH"/>
<dbReference type="GO" id="GO:0003676">
    <property type="term" value="F:nucleic acid binding"/>
    <property type="evidence" value="ECO:0007669"/>
    <property type="project" value="InterPro"/>
</dbReference>
<accession>A0A068TSD6</accession>
<sequence>MFKCVCRRAVHHARECSAISSSLYHKLHFLELHRPLSSSTSSITNSSNQQPMVVSYFMNSFGFSQERALSASKYVHFEIPGNADALLLFLKNHAFTDAQISTVVRLRPSILSSRPEKTLLPKLVFLQSIGVSGLDIPRIICRSPNILCRSLKNQIIPAFNLLQDLLHSNENIVFAVNRFPDLLVTNLENKVAPNLEILREAGVTESGIGYCLKHMPRLLARLPEHLKESVERVKQIGFNPQTTMFLQAVKVMAATASRSWDRKMDVYKRCGWSEEEVLTAFRRQPHCMLASESKIVRVVDLLVHKMGCHISELAKNPLLILLSLNKTIAPRCSVYNVLRMKGLVRKNLSLARCLTCPEKFFLERFVQRYKEEAPELLELYQEKMQLSK</sequence>